<accession>A0A9X1L2D0</accession>
<evidence type="ECO:0000313" key="2">
    <source>
        <dbReference type="EMBL" id="MCA6078046.1"/>
    </source>
</evidence>
<dbReference type="Proteomes" id="UP001139409">
    <property type="component" value="Unassembled WGS sequence"/>
</dbReference>
<name>A0A9X1L2D0_9BACT</name>
<comment type="caution">
    <text evidence="2">The sequence shown here is derived from an EMBL/GenBank/DDBJ whole genome shotgun (WGS) entry which is preliminary data.</text>
</comment>
<evidence type="ECO:0000313" key="3">
    <source>
        <dbReference type="Proteomes" id="UP001139409"/>
    </source>
</evidence>
<sequence length="276" mass="31181">MTELPRLAQIWYYPVKSLPGIRVKSALAGLRGLEGDRRFMLCDQDNRFISVRQRKELYRFNVAISHDMLVISHPDEPTPCRLNLNPVHGEELQVTVWDDVVSAIEPDKMVSQWFSNLLGEEIKLVYMPADSERIIGKRWHTGRDLVSFADGYAYLVTGKSSLDDVSEKTGLQPDPRRFRPNLVIDGTPEYEEFFWKEIIVGGVKFSALKPCERCVVTTIDPDSGIAGKEPLQMLAGRKIDGKVVFGQHASVQSDGIIHEGDAVQILLRKESPYDPL</sequence>
<gene>
    <name evidence="2" type="ORF">LDX50_24440</name>
</gene>
<protein>
    <submittedName>
        <fullName evidence="2">MOSC domain-containing protein</fullName>
    </submittedName>
</protein>
<dbReference type="InterPro" id="IPR011037">
    <property type="entry name" value="Pyrv_Knase-like_insert_dom_sf"/>
</dbReference>
<dbReference type="RefSeq" id="WP_225698906.1">
    <property type="nucleotide sequence ID" value="NZ_JAIXNE010000005.1"/>
</dbReference>
<dbReference type="EMBL" id="JAIXNE010000005">
    <property type="protein sequence ID" value="MCA6078046.1"/>
    <property type="molecule type" value="Genomic_DNA"/>
</dbReference>
<keyword evidence="3" id="KW-1185">Reference proteome</keyword>
<reference evidence="2" key="1">
    <citation type="submission" date="2021-09" db="EMBL/GenBank/DDBJ databases">
        <title>Fulvivirga sp. isolated from coastal sediment.</title>
        <authorList>
            <person name="Yu H."/>
        </authorList>
    </citation>
    <scope>NUCLEOTIDE SEQUENCE</scope>
    <source>
        <strain evidence="2">1062</strain>
    </source>
</reference>
<dbReference type="SUPFAM" id="SSF141673">
    <property type="entry name" value="MOSC N-terminal domain-like"/>
    <property type="match status" value="1"/>
</dbReference>
<dbReference type="SUPFAM" id="SSF50800">
    <property type="entry name" value="PK beta-barrel domain-like"/>
    <property type="match status" value="1"/>
</dbReference>
<dbReference type="Pfam" id="PF03476">
    <property type="entry name" value="MOSC_N"/>
    <property type="match status" value="1"/>
</dbReference>
<dbReference type="AlphaFoldDB" id="A0A9X1L2D0"/>
<feature type="domain" description="MOSC" evidence="1">
    <location>
        <begin position="127"/>
        <end position="266"/>
    </location>
</feature>
<dbReference type="Pfam" id="PF03473">
    <property type="entry name" value="MOSC"/>
    <property type="match status" value="1"/>
</dbReference>
<dbReference type="InterPro" id="IPR005302">
    <property type="entry name" value="MoCF_Sase_C"/>
</dbReference>
<dbReference type="GO" id="GO:0030151">
    <property type="term" value="F:molybdenum ion binding"/>
    <property type="evidence" value="ECO:0007669"/>
    <property type="project" value="InterPro"/>
</dbReference>
<dbReference type="GO" id="GO:0030170">
    <property type="term" value="F:pyridoxal phosphate binding"/>
    <property type="evidence" value="ECO:0007669"/>
    <property type="project" value="InterPro"/>
</dbReference>
<dbReference type="InterPro" id="IPR005303">
    <property type="entry name" value="MOCOS_middle"/>
</dbReference>
<proteinExistence type="predicted"/>
<dbReference type="GO" id="GO:0003824">
    <property type="term" value="F:catalytic activity"/>
    <property type="evidence" value="ECO:0007669"/>
    <property type="project" value="InterPro"/>
</dbReference>
<evidence type="ECO:0000259" key="1">
    <source>
        <dbReference type="PROSITE" id="PS51340"/>
    </source>
</evidence>
<dbReference type="PROSITE" id="PS51340">
    <property type="entry name" value="MOSC"/>
    <property type="match status" value="1"/>
</dbReference>
<organism evidence="2 3">
    <name type="scientific">Fulvivirga sedimenti</name>
    <dbReference type="NCBI Taxonomy" id="2879465"/>
    <lineage>
        <taxon>Bacteria</taxon>
        <taxon>Pseudomonadati</taxon>
        <taxon>Bacteroidota</taxon>
        <taxon>Cytophagia</taxon>
        <taxon>Cytophagales</taxon>
        <taxon>Fulvivirgaceae</taxon>
        <taxon>Fulvivirga</taxon>
    </lineage>
</organism>